<evidence type="ECO:0000259" key="4">
    <source>
        <dbReference type="Pfam" id="PF02518"/>
    </source>
</evidence>
<feature type="domain" description="Signal transduction histidine kinase subgroup 3 dimerisation and phosphoacceptor" evidence="6">
    <location>
        <begin position="800"/>
        <end position="865"/>
    </location>
</feature>
<dbReference type="InterPro" id="IPR003594">
    <property type="entry name" value="HATPase_dom"/>
</dbReference>
<feature type="domain" description="Two component regulator three Y" evidence="5">
    <location>
        <begin position="699"/>
        <end position="760"/>
    </location>
</feature>
<keyword evidence="8" id="KW-1185">Reference proteome</keyword>
<dbReference type="Gene3D" id="1.20.5.1930">
    <property type="match status" value="1"/>
</dbReference>
<dbReference type="AlphaFoldDB" id="A0A521CKV3"/>
<dbReference type="InterPro" id="IPR011047">
    <property type="entry name" value="Quinoprotein_ADH-like_sf"/>
</dbReference>
<dbReference type="SUPFAM" id="SSF55874">
    <property type="entry name" value="ATPase domain of HSP90 chaperone/DNA topoisomerase II/histidine kinase"/>
    <property type="match status" value="1"/>
</dbReference>
<keyword evidence="1" id="KW-0597">Phosphoprotein</keyword>
<dbReference type="Proteomes" id="UP000320300">
    <property type="component" value="Unassembled WGS sequence"/>
</dbReference>
<dbReference type="GO" id="GO:0046983">
    <property type="term" value="F:protein dimerization activity"/>
    <property type="evidence" value="ECO:0007669"/>
    <property type="project" value="InterPro"/>
</dbReference>
<dbReference type="InterPro" id="IPR036890">
    <property type="entry name" value="HATPase_C_sf"/>
</dbReference>
<accession>A0A521CKV3</accession>
<dbReference type="SUPFAM" id="SSF50998">
    <property type="entry name" value="Quinoprotein alcohol dehydrogenase-like"/>
    <property type="match status" value="1"/>
</dbReference>
<keyword evidence="2" id="KW-1133">Transmembrane helix</keyword>
<evidence type="ECO:0000256" key="3">
    <source>
        <dbReference type="SAM" id="SignalP"/>
    </source>
</evidence>
<name>A0A521CKV3_9SPHI</name>
<dbReference type="Gene3D" id="3.30.565.10">
    <property type="entry name" value="Histidine kinase-like ATPase, C-terminal domain"/>
    <property type="match status" value="1"/>
</dbReference>
<evidence type="ECO:0000256" key="2">
    <source>
        <dbReference type="SAM" id="Phobius"/>
    </source>
</evidence>
<keyword evidence="2" id="KW-0472">Membrane</keyword>
<keyword evidence="2" id="KW-0812">Transmembrane</keyword>
<dbReference type="Gene3D" id="2.130.10.10">
    <property type="entry name" value="YVTN repeat-like/Quinoprotein amine dehydrogenase"/>
    <property type="match status" value="3"/>
</dbReference>
<feature type="domain" description="Histidine kinase/HSP90-like ATPase" evidence="4">
    <location>
        <begin position="909"/>
        <end position="1003"/>
    </location>
</feature>
<dbReference type="Pfam" id="PF07730">
    <property type="entry name" value="HisKA_3"/>
    <property type="match status" value="1"/>
</dbReference>
<protein>
    <submittedName>
        <fullName evidence="7">Two component regulator propeller</fullName>
    </submittedName>
</protein>
<feature type="signal peptide" evidence="3">
    <location>
        <begin position="1"/>
        <end position="40"/>
    </location>
</feature>
<dbReference type="EMBL" id="FXTN01000004">
    <property type="protein sequence ID" value="SMO60062.1"/>
    <property type="molecule type" value="Genomic_DNA"/>
</dbReference>
<dbReference type="GO" id="GO:0016020">
    <property type="term" value="C:membrane"/>
    <property type="evidence" value="ECO:0007669"/>
    <property type="project" value="InterPro"/>
</dbReference>
<dbReference type="InterPro" id="IPR011123">
    <property type="entry name" value="Y_Y_Y"/>
</dbReference>
<gene>
    <name evidence="7" type="ORF">SAMN06265348_10428</name>
</gene>
<evidence type="ECO:0000313" key="8">
    <source>
        <dbReference type="Proteomes" id="UP000320300"/>
    </source>
</evidence>
<proteinExistence type="predicted"/>
<dbReference type="InterPro" id="IPR015943">
    <property type="entry name" value="WD40/YVTN_repeat-like_dom_sf"/>
</dbReference>
<dbReference type="SUPFAM" id="SSF63829">
    <property type="entry name" value="Calcium-dependent phosphotriesterase"/>
    <property type="match status" value="1"/>
</dbReference>
<feature type="transmembrane region" description="Helical" evidence="2">
    <location>
        <begin position="764"/>
        <end position="786"/>
    </location>
</feature>
<dbReference type="Pfam" id="PF07495">
    <property type="entry name" value="Y_Y_Y"/>
    <property type="match status" value="1"/>
</dbReference>
<dbReference type="PANTHER" id="PTHR43547:SF2">
    <property type="entry name" value="HYBRID SIGNAL TRANSDUCTION HISTIDINE KINASE C"/>
    <property type="match status" value="1"/>
</dbReference>
<reference evidence="7 8" key="1">
    <citation type="submission" date="2017-05" db="EMBL/GenBank/DDBJ databases">
        <authorList>
            <person name="Varghese N."/>
            <person name="Submissions S."/>
        </authorList>
    </citation>
    <scope>NUCLEOTIDE SEQUENCE [LARGE SCALE GENOMIC DNA]</scope>
    <source>
        <strain evidence="7 8">DSM 19036</strain>
    </source>
</reference>
<dbReference type="InterPro" id="IPR013783">
    <property type="entry name" value="Ig-like_fold"/>
</dbReference>
<dbReference type="Pfam" id="PF07494">
    <property type="entry name" value="Reg_prop"/>
    <property type="match status" value="3"/>
</dbReference>
<organism evidence="7 8">
    <name type="scientific">Pedobacter westerhofensis</name>
    <dbReference type="NCBI Taxonomy" id="425512"/>
    <lineage>
        <taxon>Bacteria</taxon>
        <taxon>Pseudomonadati</taxon>
        <taxon>Bacteroidota</taxon>
        <taxon>Sphingobacteriia</taxon>
        <taxon>Sphingobacteriales</taxon>
        <taxon>Sphingobacteriaceae</taxon>
        <taxon>Pedobacter</taxon>
    </lineage>
</organism>
<dbReference type="RefSeq" id="WP_221931311.1">
    <property type="nucleotide sequence ID" value="NZ_CBCSJO010000001.1"/>
</dbReference>
<sequence length="1006" mass="115001">MEYPINMWKFAVMNYLGKFKVHRILLVFSLLFLCSFNSVAQQAARYFNSINTDNGLSHHKVNVIFQDSRGFMWFGTEDGLNRYDGKYFTKYSNDVSNKSSLSGNIITCITEDENQFLWISTAEGGISRYDYRQPAASQFKQFRHDERNKYSVPENRILNIQDDGRGHLWLATGRSYIVRFNKKTERFETPIAVGTRGISAMHLNRNGILVVAKVGGGLLKINTLTLSFEVAPQENFFGQYASIVQKRLPGTEITAFAMDNDDHIWMGCSNDSGLEVYDKRTKTFSSYRYDPLKEGSLTNNQVNYICVDGSGIVWVATNNGISEFNPLFQPFNKVYLPEQKSDEVVYDFYRDTADKLWIGTSDGLFIRDLRSGKFEHRKLSYKGTTLAVTKFFYDNDGTFYLGTDYSLFIYDRAKNRLSLLPNTEQDPLMSRITDSRIVSIVRDTIGSHPVLLVSPYGLYITYYDFVDKRWVSKLDPVKKIIKKFNLKDNLVRKLYKGNGGNIWVATAKYGLGDWDPNSSGKIRYQRENRDTALSLNEDDVFDVQEGTKDNLWVSTYGGGLKYYNSLTHRVVHISESSNLSEGIQTDRDGNIWMVCNGHMHKYDPFKSEYSCYEPPGPQRDSGLSGYIYKDADGQLYIGGTNYYVVFNPSSIGPINHSPNVYFTDFKIFDTSYNELLSGKEIELQYDQKYFSVEFSAPEYNGDNIQYAYMLEGMDKKWIKSGKRNYAVYANLPAGDYIFKVKAGNWQGDFGNNVTSIRITIPAPFWASSWFYTLVALSVIGLAIILYRYRITEILNRQEVRNRIAVDLHDNIGSTLSSISVYSQVAKIYQQQQNSYQLNKVLDTIGETASEMISEMGDIVWAINPKNDHMSSIYSRMDSYARPVCKAKDITFDLHCDPKVPFLKLEMNVRKNIYLIFKEAINNSLKYSGCKAIAVKLYLKDGNLILSIYDDGTGFDQSERSENDETSLSGNGLRNMKMRANEIAAQLKIFSTKNGMGTLIEVRYKIP</sequence>
<keyword evidence="3" id="KW-0732">Signal</keyword>
<dbReference type="InterPro" id="IPR011110">
    <property type="entry name" value="Reg_prop"/>
</dbReference>
<dbReference type="PANTHER" id="PTHR43547">
    <property type="entry name" value="TWO-COMPONENT HISTIDINE KINASE"/>
    <property type="match status" value="1"/>
</dbReference>
<dbReference type="InterPro" id="IPR011712">
    <property type="entry name" value="Sig_transdc_His_kin_sub3_dim/P"/>
</dbReference>
<evidence type="ECO:0000259" key="5">
    <source>
        <dbReference type="Pfam" id="PF07495"/>
    </source>
</evidence>
<evidence type="ECO:0000313" key="7">
    <source>
        <dbReference type="EMBL" id="SMO60062.1"/>
    </source>
</evidence>
<dbReference type="CDD" id="cd16917">
    <property type="entry name" value="HATPase_UhpB-NarQ-NarX-like"/>
    <property type="match status" value="1"/>
</dbReference>
<dbReference type="GO" id="GO:0000155">
    <property type="term" value="F:phosphorelay sensor kinase activity"/>
    <property type="evidence" value="ECO:0007669"/>
    <property type="project" value="InterPro"/>
</dbReference>
<evidence type="ECO:0000259" key="6">
    <source>
        <dbReference type="Pfam" id="PF07730"/>
    </source>
</evidence>
<evidence type="ECO:0000256" key="1">
    <source>
        <dbReference type="ARBA" id="ARBA00022553"/>
    </source>
</evidence>
<dbReference type="Pfam" id="PF02518">
    <property type="entry name" value="HATPase_c"/>
    <property type="match status" value="1"/>
</dbReference>
<dbReference type="Gene3D" id="2.60.40.10">
    <property type="entry name" value="Immunoglobulins"/>
    <property type="match status" value="1"/>
</dbReference>
<feature type="chain" id="PRO_5022037110" evidence="3">
    <location>
        <begin position="41"/>
        <end position="1006"/>
    </location>
</feature>